<evidence type="ECO:0000256" key="2">
    <source>
        <dbReference type="SAM" id="Phobius"/>
    </source>
</evidence>
<gene>
    <name evidence="3" type="ORF">ZIOFF_040244</name>
</gene>
<dbReference type="GO" id="GO:0051015">
    <property type="term" value="F:actin filament binding"/>
    <property type="evidence" value="ECO:0007669"/>
    <property type="project" value="TreeGrafter"/>
</dbReference>
<keyword evidence="4" id="KW-1185">Reference proteome</keyword>
<accession>A0A8J5G8H8</accession>
<proteinExistence type="predicted"/>
<dbReference type="PANTHER" id="PTHR46756">
    <property type="entry name" value="TRANSGELIN"/>
    <property type="match status" value="1"/>
</dbReference>
<protein>
    <submittedName>
        <fullName evidence="3">Uncharacterized protein</fullName>
    </submittedName>
</protein>
<sequence length="712" mass="80116">MEETGRDGKRSVCIFAYSSSSWHRTLRYGECDDADWKVVERSELFSSSLRSLVRWFGGKWNEAGDENGLAGGSEGERRIAGVQLPRARRCVLAASDLLKFCFSPIQTQTRIWLGEVLQFRIDEEMPIADLLADGELLYRQPHVDLRKLFELAFEICQILGLTGIDLFSPSDVVEKRDIRRVSMCVRSFSKKARLKGLSVPDFDIVTYTIVMPTDLVGGICRSLEQSRCSSSSSSFEGGYESDEAESSYNELEFESPSLHVSFPAACMLDLDPEDYPQRRSVEDEFFKVHDYFELEDQTHNEDSHKNNQHEKNILLESTDSTFGGIIQSDSSKSSFSSHEKSPQEVQARLEDRYQTFNVSIPKTCLTELPTFDSLIDTVPANGHIKETFADMAVENLSSIIEKHDDMVYERWLRHEDHQNGIPICILQFDDDSKTSCCSSADGCTSPEGSVVDESIPSTLCETSYQTRSDIARRNCVSTHDLYCGNVHGSLETGEGEGISDSKVVCDHCSRGLVSMEFMGIYHANEVTSDWSYISGSHLASESADHINNFLPCVLAESGDDSFCDWTNLSCSKTGILKELKGRMSAEENLEIEDGVHFIKDVVTIRKLPDPDDTKEREKIMEGYKKNLASTSTTSEVKVGNTGKRVLKSLAGSVTLIGALLVFLHLRRKRERERSSHTVLPLPAHETYQEVYTNKKVEINNYDKRYPGERLKL</sequence>
<evidence type="ECO:0000256" key="1">
    <source>
        <dbReference type="SAM" id="MobiDB-lite"/>
    </source>
</evidence>
<dbReference type="InterPro" id="IPR036872">
    <property type="entry name" value="CH_dom_sf"/>
</dbReference>
<organism evidence="3 4">
    <name type="scientific">Zingiber officinale</name>
    <name type="common">Ginger</name>
    <name type="synonym">Amomum zingiber</name>
    <dbReference type="NCBI Taxonomy" id="94328"/>
    <lineage>
        <taxon>Eukaryota</taxon>
        <taxon>Viridiplantae</taxon>
        <taxon>Streptophyta</taxon>
        <taxon>Embryophyta</taxon>
        <taxon>Tracheophyta</taxon>
        <taxon>Spermatophyta</taxon>
        <taxon>Magnoliopsida</taxon>
        <taxon>Liliopsida</taxon>
        <taxon>Zingiberales</taxon>
        <taxon>Zingiberaceae</taxon>
        <taxon>Zingiber</taxon>
    </lineage>
</organism>
<dbReference type="GO" id="GO:0051764">
    <property type="term" value="P:actin crosslink formation"/>
    <property type="evidence" value="ECO:0007669"/>
    <property type="project" value="TreeGrafter"/>
</dbReference>
<dbReference type="GO" id="GO:0008093">
    <property type="term" value="F:cytoskeletal anchor activity"/>
    <property type="evidence" value="ECO:0007669"/>
    <property type="project" value="TreeGrafter"/>
</dbReference>
<feature type="compositionally biased region" description="Basic and acidic residues" evidence="1">
    <location>
        <begin position="337"/>
        <end position="346"/>
    </location>
</feature>
<reference evidence="3 4" key="1">
    <citation type="submission" date="2020-08" db="EMBL/GenBank/DDBJ databases">
        <title>Plant Genome Project.</title>
        <authorList>
            <person name="Zhang R.-G."/>
        </authorList>
    </citation>
    <scope>NUCLEOTIDE SEQUENCE [LARGE SCALE GENOMIC DNA]</scope>
    <source>
        <tissue evidence="3">Rhizome</tissue>
    </source>
</reference>
<dbReference type="Proteomes" id="UP000734854">
    <property type="component" value="Unassembled WGS sequence"/>
</dbReference>
<dbReference type="CDD" id="cd00014">
    <property type="entry name" value="CH_SF"/>
    <property type="match status" value="1"/>
</dbReference>
<dbReference type="GO" id="GO:0005884">
    <property type="term" value="C:actin filament"/>
    <property type="evidence" value="ECO:0007669"/>
    <property type="project" value="TreeGrafter"/>
</dbReference>
<name>A0A8J5G8H8_ZINOF</name>
<feature type="region of interest" description="Disordered" evidence="1">
    <location>
        <begin position="326"/>
        <end position="346"/>
    </location>
</feature>
<feature type="transmembrane region" description="Helical" evidence="2">
    <location>
        <begin position="645"/>
        <end position="665"/>
    </location>
</feature>
<keyword evidence="2" id="KW-0472">Membrane</keyword>
<comment type="caution">
    <text evidence="3">The sequence shown here is derived from an EMBL/GenBank/DDBJ whole genome shotgun (WGS) entry which is preliminary data.</text>
</comment>
<keyword evidence="2" id="KW-1133">Transmembrane helix</keyword>
<dbReference type="SUPFAM" id="SSF47576">
    <property type="entry name" value="Calponin-homology domain, CH-domain"/>
    <property type="match status" value="1"/>
</dbReference>
<dbReference type="AlphaFoldDB" id="A0A8J5G8H8"/>
<evidence type="ECO:0000313" key="4">
    <source>
        <dbReference type="Proteomes" id="UP000734854"/>
    </source>
</evidence>
<dbReference type="PANTHER" id="PTHR46756:SF18">
    <property type="entry name" value="GAS2-LIKE PROTEIN PICKLED EGGS"/>
    <property type="match status" value="1"/>
</dbReference>
<dbReference type="Gene3D" id="1.10.418.10">
    <property type="entry name" value="Calponin-like domain"/>
    <property type="match status" value="1"/>
</dbReference>
<keyword evidence="2" id="KW-0812">Transmembrane</keyword>
<dbReference type="EMBL" id="JACMSC010000011">
    <property type="protein sequence ID" value="KAG6500399.1"/>
    <property type="molecule type" value="Genomic_DNA"/>
</dbReference>
<evidence type="ECO:0000313" key="3">
    <source>
        <dbReference type="EMBL" id="KAG6500399.1"/>
    </source>
</evidence>